<dbReference type="InterPro" id="IPR042098">
    <property type="entry name" value="TauD-like_sf"/>
</dbReference>
<dbReference type="Proteomes" id="UP000001880">
    <property type="component" value="Chromosome"/>
</dbReference>
<sequence length="272" mass="30834">MISFEPIAALGAEVSGVDLTQPLDDDALAIVRGGLLEHQVLFFREQALTPAQHLAFARRFGEPVGHPAYPHVDGYPAINILENTPERPPKIDTWHTDMTFLERPPLGSILRGVVIPRGGDTQWASLALAWDALSARMQRYLEGLEALHSFAHGFRHSLAEPGGFERLERAVRDNPPVRHPVMRVHPESGRKALFVNRLFTTHIDGLSEAESRAVLGFLFGHLETPEFSCRFRWRPDSVAFWDNRITLHRPVNDYWPAHRRMERITIAGDRPR</sequence>
<protein>
    <submittedName>
        <fullName evidence="7">Taurine dioxygenase</fullName>
        <ecNumber evidence="7">1.14.11.17</ecNumber>
    </submittedName>
</protein>
<dbReference type="HOGENOM" id="CLU_036005_2_1_7"/>
<evidence type="ECO:0000313" key="7">
    <source>
        <dbReference type="EMBL" id="ACY18676.1"/>
    </source>
</evidence>
<dbReference type="InterPro" id="IPR051323">
    <property type="entry name" value="AtsK-like"/>
</dbReference>
<dbReference type="EMBL" id="CP001804">
    <property type="protein sequence ID" value="ACY18676.1"/>
    <property type="molecule type" value="Genomic_DNA"/>
</dbReference>
<evidence type="ECO:0000256" key="2">
    <source>
        <dbReference type="ARBA" id="ARBA00022723"/>
    </source>
</evidence>
<dbReference type="SUPFAM" id="SSF51197">
    <property type="entry name" value="Clavaminate synthase-like"/>
    <property type="match status" value="1"/>
</dbReference>
<keyword evidence="3 7" id="KW-0223">Dioxygenase</keyword>
<evidence type="ECO:0000313" key="8">
    <source>
        <dbReference type="Proteomes" id="UP000001880"/>
    </source>
</evidence>
<accession>D0LMI9</accession>
<dbReference type="RefSeq" id="WP_012831268.1">
    <property type="nucleotide sequence ID" value="NC_013440.1"/>
</dbReference>
<feature type="domain" description="TauD/TfdA-like" evidence="6">
    <location>
        <begin position="4"/>
        <end position="265"/>
    </location>
</feature>
<dbReference type="GO" id="GO:0006790">
    <property type="term" value="P:sulfur compound metabolic process"/>
    <property type="evidence" value="ECO:0007669"/>
    <property type="project" value="TreeGrafter"/>
</dbReference>
<dbReference type="OrthoDB" id="7209371at2"/>
<evidence type="ECO:0000259" key="6">
    <source>
        <dbReference type="Pfam" id="PF02668"/>
    </source>
</evidence>
<evidence type="ECO:0000256" key="5">
    <source>
        <dbReference type="ARBA" id="ARBA00023004"/>
    </source>
</evidence>
<dbReference type="PANTHER" id="PTHR30468">
    <property type="entry name" value="ALPHA-KETOGLUTARATE-DEPENDENT SULFONATE DIOXYGENASE"/>
    <property type="match status" value="1"/>
</dbReference>
<dbReference type="AlphaFoldDB" id="D0LMI9"/>
<evidence type="ECO:0000256" key="3">
    <source>
        <dbReference type="ARBA" id="ARBA00022964"/>
    </source>
</evidence>
<keyword evidence="2" id="KW-0479">Metal-binding</keyword>
<dbReference type="Pfam" id="PF02668">
    <property type="entry name" value="TauD"/>
    <property type="match status" value="1"/>
</dbReference>
<dbReference type="Gene3D" id="3.60.130.10">
    <property type="entry name" value="Clavaminate synthase-like"/>
    <property type="match status" value="1"/>
</dbReference>
<evidence type="ECO:0000256" key="4">
    <source>
        <dbReference type="ARBA" id="ARBA00023002"/>
    </source>
</evidence>
<evidence type="ECO:0000256" key="1">
    <source>
        <dbReference type="ARBA" id="ARBA00005896"/>
    </source>
</evidence>
<proteinExistence type="inferred from homology"/>
<keyword evidence="5" id="KW-0408">Iron</keyword>
<dbReference type="GO" id="GO:0046872">
    <property type="term" value="F:metal ion binding"/>
    <property type="evidence" value="ECO:0007669"/>
    <property type="project" value="UniProtKB-KW"/>
</dbReference>
<dbReference type="EC" id="1.14.11.17" evidence="7"/>
<keyword evidence="8" id="KW-1185">Reference proteome</keyword>
<name>D0LMI9_HALO1</name>
<reference evidence="7 8" key="1">
    <citation type="journal article" date="2010" name="Stand. Genomic Sci.">
        <title>Complete genome sequence of Haliangium ochraceum type strain (SMP-2).</title>
        <authorList>
            <consortium name="US DOE Joint Genome Institute (JGI-PGF)"/>
            <person name="Ivanova N."/>
            <person name="Daum C."/>
            <person name="Lang E."/>
            <person name="Abt B."/>
            <person name="Kopitz M."/>
            <person name="Saunders E."/>
            <person name="Lapidus A."/>
            <person name="Lucas S."/>
            <person name="Glavina Del Rio T."/>
            <person name="Nolan M."/>
            <person name="Tice H."/>
            <person name="Copeland A."/>
            <person name="Cheng J.F."/>
            <person name="Chen F."/>
            <person name="Bruce D."/>
            <person name="Goodwin L."/>
            <person name="Pitluck S."/>
            <person name="Mavromatis K."/>
            <person name="Pati A."/>
            <person name="Mikhailova N."/>
            <person name="Chen A."/>
            <person name="Palaniappan K."/>
            <person name="Land M."/>
            <person name="Hauser L."/>
            <person name="Chang Y.J."/>
            <person name="Jeffries C.D."/>
            <person name="Detter J.C."/>
            <person name="Brettin T."/>
            <person name="Rohde M."/>
            <person name="Goker M."/>
            <person name="Bristow J."/>
            <person name="Markowitz V."/>
            <person name="Eisen J.A."/>
            <person name="Hugenholtz P."/>
            <person name="Kyrpides N.C."/>
            <person name="Klenk H.P."/>
        </authorList>
    </citation>
    <scope>NUCLEOTIDE SEQUENCE [LARGE SCALE GENOMIC DNA]</scope>
    <source>
        <strain evidence="8">DSM 14365 / CIP 107738 / JCM 11303 / AJ 13395 / SMP-2</strain>
    </source>
</reference>
<dbReference type="InterPro" id="IPR003819">
    <property type="entry name" value="TauD/TfdA-like"/>
</dbReference>
<dbReference type="KEGG" id="hoh:Hoch_6202"/>
<dbReference type="eggNOG" id="COG2175">
    <property type="taxonomic scope" value="Bacteria"/>
</dbReference>
<dbReference type="PANTHER" id="PTHR30468:SF1">
    <property type="entry name" value="ALPHA-KETOGLUTARATE-DEPENDENT SULFONATE DIOXYGENASE"/>
    <property type="match status" value="1"/>
</dbReference>
<organism evidence="7 8">
    <name type="scientific">Haliangium ochraceum (strain DSM 14365 / JCM 11303 / SMP-2)</name>
    <dbReference type="NCBI Taxonomy" id="502025"/>
    <lineage>
        <taxon>Bacteria</taxon>
        <taxon>Pseudomonadati</taxon>
        <taxon>Myxococcota</taxon>
        <taxon>Polyangia</taxon>
        <taxon>Haliangiales</taxon>
        <taxon>Kofleriaceae</taxon>
        <taxon>Haliangium</taxon>
    </lineage>
</organism>
<dbReference type="STRING" id="502025.Hoch_6202"/>
<comment type="similarity">
    <text evidence="1">Belongs to the TfdA dioxygenase family.</text>
</comment>
<dbReference type="GO" id="GO:0005737">
    <property type="term" value="C:cytoplasm"/>
    <property type="evidence" value="ECO:0007669"/>
    <property type="project" value="TreeGrafter"/>
</dbReference>
<dbReference type="GO" id="GO:0000908">
    <property type="term" value="F:taurine dioxygenase activity"/>
    <property type="evidence" value="ECO:0007669"/>
    <property type="project" value="UniProtKB-EC"/>
</dbReference>
<keyword evidence="4 7" id="KW-0560">Oxidoreductase</keyword>
<gene>
    <name evidence="7" type="ordered locus">Hoch_6202</name>
</gene>